<name>A0A0G1DJA1_9BACT</name>
<reference evidence="1 2" key="1">
    <citation type="journal article" date="2015" name="Nature">
        <title>rRNA introns, odd ribosomes, and small enigmatic genomes across a large radiation of phyla.</title>
        <authorList>
            <person name="Brown C.T."/>
            <person name="Hug L.A."/>
            <person name="Thomas B.C."/>
            <person name="Sharon I."/>
            <person name="Castelle C.J."/>
            <person name="Singh A."/>
            <person name="Wilkins M.J."/>
            <person name="Williams K.H."/>
            <person name="Banfield J.F."/>
        </authorList>
    </citation>
    <scope>NUCLEOTIDE SEQUENCE [LARGE SCALE GENOMIC DNA]</scope>
</reference>
<evidence type="ECO:0000313" key="1">
    <source>
        <dbReference type="EMBL" id="KKS70901.1"/>
    </source>
</evidence>
<accession>A0A0G1DJA1</accession>
<comment type="caution">
    <text evidence="1">The sequence shown here is derived from an EMBL/GenBank/DDBJ whole genome shotgun (WGS) entry which is preliminary data.</text>
</comment>
<sequence length="235" mass="26815">MAGGAEREQGIERFFDLSKMTQGHQTAFNKLYRLSFLHVEENSQEPNPLLFTKVEDILNPVFAAWKEKYDSIKKLTDVRRIWKDGPPAKLTLDDNKSATLERSDIYDGEFPVQPLIIHCHPAYASALPILIESYSHYWREKHELEVCFFNGKFAKRIAFVIDEVAGSKTGANSLLNVDSLYINGEETTGCMKKGIINSKVEGPKRSFILSVRKLPADIQPHPHRIPDPSFHNTWD</sequence>
<dbReference type="EMBL" id="LCEJ01000010">
    <property type="protein sequence ID" value="KKS70901.1"/>
    <property type="molecule type" value="Genomic_DNA"/>
</dbReference>
<gene>
    <name evidence="1" type="ORF">UV41_C0010G0012</name>
</gene>
<dbReference type="Proteomes" id="UP000034785">
    <property type="component" value="Unassembled WGS sequence"/>
</dbReference>
<evidence type="ECO:0000313" key="2">
    <source>
        <dbReference type="Proteomes" id="UP000034785"/>
    </source>
</evidence>
<dbReference type="AlphaFoldDB" id="A0A0G1DJA1"/>
<protein>
    <submittedName>
        <fullName evidence="1">Uncharacterized protein</fullName>
    </submittedName>
</protein>
<organism evidence="1 2">
    <name type="scientific">Candidatus Daviesbacteria bacterium GW2011_GWA2_42_7</name>
    <dbReference type="NCBI Taxonomy" id="1618425"/>
    <lineage>
        <taxon>Bacteria</taxon>
        <taxon>Candidatus Daviesiibacteriota</taxon>
    </lineage>
</organism>
<proteinExistence type="predicted"/>